<comment type="caution">
    <text evidence="12">The sequence shown here is derived from an EMBL/GenBank/DDBJ whole genome shotgun (WGS) entry which is preliminary data.</text>
</comment>
<dbReference type="Proteomes" id="UP000271937">
    <property type="component" value="Unassembled WGS sequence"/>
</dbReference>
<evidence type="ECO:0000256" key="7">
    <source>
        <dbReference type="ARBA" id="ARBA00022840"/>
    </source>
</evidence>
<dbReference type="RefSeq" id="WP_125012159.1">
    <property type="nucleotide sequence ID" value="NZ_RQVR01000005.1"/>
</dbReference>
<evidence type="ECO:0000256" key="10">
    <source>
        <dbReference type="SAM" id="Phobius"/>
    </source>
</evidence>
<evidence type="ECO:0000313" key="12">
    <source>
        <dbReference type="EMBL" id="RRJ92518.1"/>
    </source>
</evidence>
<keyword evidence="6 12" id="KW-0418">Kinase</keyword>
<evidence type="ECO:0000256" key="1">
    <source>
        <dbReference type="ARBA" id="ARBA00000085"/>
    </source>
</evidence>
<protein>
    <recommendedName>
        <fullName evidence="2">histidine kinase</fullName>
        <ecNumber evidence="2">2.7.13.3</ecNumber>
    </recommendedName>
</protein>
<organism evidence="12 13">
    <name type="scientific">Flavobacterium macacae</name>
    <dbReference type="NCBI Taxonomy" id="2488993"/>
    <lineage>
        <taxon>Bacteria</taxon>
        <taxon>Pseudomonadati</taxon>
        <taxon>Bacteroidota</taxon>
        <taxon>Flavobacteriia</taxon>
        <taxon>Flavobacteriales</taxon>
        <taxon>Flavobacteriaceae</taxon>
        <taxon>Flavobacterium</taxon>
    </lineage>
</organism>
<keyword evidence="9" id="KW-0175">Coiled coil</keyword>
<dbReference type="PANTHER" id="PTHR42878">
    <property type="entry name" value="TWO-COMPONENT HISTIDINE KINASE"/>
    <property type="match status" value="1"/>
</dbReference>
<dbReference type="EC" id="2.7.13.3" evidence="2"/>
<evidence type="ECO:0000256" key="2">
    <source>
        <dbReference type="ARBA" id="ARBA00012438"/>
    </source>
</evidence>
<evidence type="ECO:0000313" key="13">
    <source>
        <dbReference type="Proteomes" id="UP000271937"/>
    </source>
</evidence>
<comment type="catalytic activity">
    <reaction evidence="1">
        <text>ATP + protein L-histidine = ADP + protein N-phospho-L-histidine.</text>
        <dbReference type="EC" id="2.7.13.3"/>
    </reaction>
</comment>
<dbReference type="Gene3D" id="1.10.287.130">
    <property type="match status" value="1"/>
</dbReference>
<evidence type="ECO:0000256" key="6">
    <source>
        <dbReference type="ARBA" id="ARBA00022777"/>
    </source>
</evidence>
<evidence type="ECO:0000256" key="8">
    <source>
        <dbReference type="ARBA" id="ARBA00023012"/>
    </source>
</evidence>
<dbReference type="InterPro" id="IPR005467">
    <property type="entry name" value="His_kinase_dom"/>
</dbReference>
<keyword evidence="10" id="KW-0812">Transmembrane</keyword>
<reference evidence="12 13" key="1">
    <citation type="submission" date="2018-11" db="EMBL/GenBank/DDBJ databases">
        <title>Flavobacterium sp. nov., YIM 102600 draft genome.</title>
        <authorList>
            <person name="Li G."/>
            <person name="Jiang Y."/>
        </authorList>
    </citation>
    <scope>NUCLEOTIDE SEQUENCE [LARGE SCALE GENOMIC DNA]</scope>
    <source>
        <strain evidence="12 13">YIM 102600</strain>
    </source>
</reference>
<proteinExistence type="predicted"/>
<keyword evidence="7" id="KW-0067">ATP-binding</keyword>
<feature type="coiled-coil region" evidence="9">
    <location>
        <begin position="107"/>
        <end position="152"/>
    </location>
</feature>
<dbReference type="SMART" id="SM00388">
    <property type="entry name" value="HisKA"/>
    <property type="match status" value="1"/>
</dbReference>
<dbReference type="EMBL" id="RQVR01000005">
    <property type="protein sequence ID" value="RRJ92518.1"/>
    <property type="molecule type" value="Genomic_DNA"/>
</dbReference>
<dbReference type="InterPro" id="IPR004358">
    <property type="entry name" value="Sig_transdc_His_kin-like_C"/>
</dbReference>
<dbReference type="GO" id="GO:0030295">
    <property type="term" value="F:protein kinase activator activity"/>
    <property type="evidence" value="ECO:0007669"/>
    <property type="project" value="TreeGrafter"/>
</dbReference>
<dbReference type="Pfam" id="PF02518">
    <property type="entry name" value="HATPase_c"/>
    <property type="match status" value="1"/>
</dbReference>
<keyword evidence="10" id="KW-0472">Membrane</keyword>
<dbReference type="PRINTS" id="PR00344">
    <property type="entry name" value="BCTRLSENSOR"/>
</dbReference>
<keyword evidence="4" id="KW-0808">Transferase</keyword>
<evidence type="ECO:0000256" key="4">
    <source>
        <dbReference type="ARBA" id="ARBA00022679"/>
    </source>
</evidence>
<dbReference type="GO" id="GO:0000156">
    <property type="term" value="F:phosphorelay response regulator activity"/>
    <property type="evidence" value="ECO:0007669"/>
    <property type="project" value="TreeGrafter"/>
</dbReference>
<dbReference type="GO" id="GO:0007234">
    <property type="term" value="P:osmosensory signaling via phosphorelay pathway"/>
    <property type="evidence" value="ECO:0007669"/>
    <property type="project" value="TreeGrafter"/>
</dbReference>
<evidence type="ECO:0000256" key="9">
    <source>
        <dbReference type="SAM" id="Coils"/>
    </source>
</evidence>
<evidence type="ECO:0000259" key="11">
    <source>
        <dbReference type="PROSITE" id="PS50109"/>
    </source>
</evidence>
<gene>
    <name evidence="12" type="ORF">EG849_05930</name>
</gene>
<dbReference type="SUPFAM" id="SSF47384">
    <property type="entry name" value="Homodimeric domain of signal transducing histidine kinase"/>
    <property type="match status" value="1"/>
</dbReference>
<dbReference type="Pfam" id="PF00512">
    <property type="entry name" value="HisKA"/>
    <property type="match status" value="1"/>
</dbReference>
<evidence type="ECO:0000256" key="5">
    <source>
        <dbReference type="ARBA" id="ARBA00022741"/>
    </source>
</evidence>
<dbReference type="PANTHER" id="PTHR42878:SF7">
    <property type="entry name" value="SENSOR HISTIDINE KINASE GLRK"/>
    <property type="match status" value="1"/>
</dbReference>
<keyword evidence="8" id="KW-0902">Two-component regulatory system</keyword>
<accession>A0A3P3WDN3</accession>
<dbReference type="InterPro" id="IPR036097">
    <property type="entry name" value="HisK_dim/P_sf"/>
</dbReference>
<dbReference type="InterPro" id="IPR003661">
    <property type="entry name" value="HisK_dim/P_dom"/>
</dbReference>
<dbReference type="CDD" id="cd00075">
    <property type="entry name" value="HATPase"/>
    <property type="match status" value="1"/>
</dbReference>
<dbReference type="InterPro" id="IPR036890">
    <property type="entry name" value="HATPase_C_sf"/>
</dbReference>
<evidence type="ECO:0000256" key="3">
    <source>
        <dbReference type="ARBA" id="ARBA00022553"/>
    </source>
</evidence>
<feature type="domain" description="Histidine kinase" evidence="11">
    <location>
        <begin position="162"/>
        <end position="377"/>
    </location>
</feature>
<dbReference type="SMART" id="SM00387">
    <property type="entry name" value="HATPase_c"/>
    <property type="match status" value="1"/>
</dbReference>
<feature type="transmembrane region" description="Helical" evidence="10">
    <location>
        <begin position="83"/>
        <end position="101"/>
    </location>
</feature>
<keyword evidence="13" id="KW-1185">Reference proteome</keyword>
<keyword evidence="5" id="KW-0547">Nucleotide-binding</keyword>
<dbReference type="PROSITE" id="PS50109">
    <property type="entry name" value="HIS_KIN"/>
    <property type="match status" value="1"/>
</dbReference>
<dbReference type="InterPro" id="IPR003594">
    <property type="entry name" value="HATPase_dom"/>
</dbReference>
<dbReference type="CDD" id="cd00082">
    <property type="entry name" value="HisKA"/>
    <property type="match status" value="1"/>
</dbReference>
<dbReference type="GO" id="GO:0000155">
    <property type="term" value="F:phosphorelay sensor kinase activity"/>
    <property type="evidence" value="ECO:0007669"/>
    <property type="project" value="InterPro"/>
</dbReference>
<dbReference type="GO" id="GO:0005524">
    <property type="term" value="F:ATP binding"/>
    <property type="evidence" value="ECO:0007669"/>
    <property type="project" value="UniProtKB-KW"/>
</dbReference>
<name>A0A3P3WDN3_9FLAO</name>
<keyword evidence="10" id="KW-1133">Transmembrane helix</keyword>
<dbReference type="AlphaFoldDB" id="A0A3P3WDN3"/>
<keyword evidence="3" id="KW-0597">Phosphoprotein</keyword>
<sequence>MKSMFVQSNVVWVLMQIEEEQGNYKKAFKYQRDYHALRDSIKLENKLKDVVVTEFKRVNSENERLTKSNKIIQTENINHEKTILTTVIILVFVVILLVLFYKRNLEKKATNLLLKKQRDEIVEINKELESLNEEVVAQMEITTAQNKELEQVNKVKNKFFSIVSHELRSPIATLKMLFGLHRQGHLNNDELNNLLTKFEETIYSTSAFLDNLLHWSKSQLDGIVMSRSEFDISNLVDENARLIETAIRLKGIKLEINIEPNTKAFADVNMINVVVNNLISNAMKFCDTGDAITVEAHNSKGKMFLSIRANGPGISKENIEKLFDLEHTITTSTSGEKGHHISLVLCKDMIEQNNGEIKVESEDGKGTTFLIELPELEF</sequence>
<dbReference type="Gene3D" id="3.30.565.10">
    <property type="entry name" value="Histidine kinase-like ATPase, C-terminal domain"/>
    <property type="match status" value="1"/>
</dbReference>
<dbReference type="InterPro" id="IPR050351">
    <property type="entry name" value="BphY/WalK/GraS-like"/>
</dbReference>
<dbReference type="SUPFAM" id="SSF55874">
    <property type="entry name" value="ATPase domain of HSP90 chaperone/DNA topoisomerase II/histidine kinase"/>
    <property type="match status" value="1"/>
</dbReference>
<dbReference type="OrthoDB" id="9810447at2"/>